<evidence type="ECO:0000313" key="6">
    <source>
        <dbReference type="EMBL" id="KAG9338481.1"/>
    </source>
</evidence>
<dbReference type="Gene3D" id="2.60.40.10">
    <property type="entry name" value="Immunoglobulins"/>
    <property type="match status" value="1"/>
</dbReference>
<dbReference type="PROSITE" id="PS51406">
    <property type="entry name" value="FIBRINOGEN_C_2"/>
    <property type="match status" value="1"/>
</dbReference>
<dbReference type="GO" id="GO:0005615">
    <property type="term" value="C:extracellular space"/>
    <property type="evidence" value="ECO:0007669"/>
    <property type="project" value="TreeGrafter"/>
</dbReference>
<feature type="non-terminal residue" evidence="6">
    <location>
        <position position="130"/>
    </location>
</feature>
<dbReference type="GO" id="GO:0098966">
    <property type="term" value="C:perisynaptic extracellular matrix"/>
    <property type="evidence" value="ECO:0007669"/>
    <property type="project" value="TreeGrafter"/>
</dbReference>
<dbReference type="Pfam" id="PF00147">
    <property type="entry name" value="Fibrinogen_C"/>
    <property type="match status" value="1"/>
</dbReference>
<feature type="non-terminal residue" evidence="6">
    <location>
        <position position="1"/>
    </location>
</feature>
<evidence type="ECO:0000259" key="5">
    <source>
        <dbReference type="PROSITE" id="PS51406"/>
    </source>
</evidence>
<dbReference type="SUPFAM" id="SSF56496">
    <property type="entry name" value="Fibrinogen C-terminal domain-like"/>
    <property type="match status" value="1"/>
</dbReference>
<evidence type="ECO:0000256" key="3">
    <source>
        <dbReference type="ARBA" id="ARBA00022729"/>
    </source>
</evidence>
<accession>A0A8T2NHQ3</accession>
<keyword evidence="4" id="KW-0677">Repeat</keyword>
<dbReference type="InterPro" id="IPR036116">
    <property type="entry name" value="FN3_sf"/>
</dbReference>
<dbReference type="SMART" id="SM00186">
    <property type="entry name" value="FBG"/>
    <property type="match status" value="1"/>
</dbReference>
<comment type="caution">
    <text evidence="6">The sequence shown here is derived from an EMBL/GenBank/DDBJ whole genome shotgun (WGS) entry which is preliminary data.</text>
</comment>
<evidence type="ECO:0000256" key="1">
    <source>
        <dbReference type="ARBA" id="ARBA00004498"/>
    </source>
</evidence>
<dbReference type="NCBIfam" id="NF040941">
    <property type="entry name" value="GGGWT_bact"/>
    <property type="match status" value="1"/>
</dbReference>
<dbReference type="PANTHER" id="PTHR46708:SF12">
    <property type="entry name" value="TENASCIN N"/>
    <property type="match status" value="1"/>
</dbReference>
<comment type="subcellular location">
    <subcellularLocation>
        <location evidence="1">Secreted</location>
        <location evidence="1">Extracellular space</location>
        <location evidence="1">Extracellular matrix</location>
    </subcellularLocation>
</comment>
<dbReference type="AlphaFoldDB" id="A0A8T2NHQ3"/>
<feature type="domain" description="Fibrinogen C-terminal" evidence="5">
    <location>
        <begin position="48"/>
        <end position="130"/>
    </location>
</feature>
<evidence type="ECO:0000256" key="2">
    <source>
        <dbReference type="ARBA" id="ARBA00022530"/>
    </source>
</evidence>
<sequence>VSEHRLGAGEKRFDLSGLEMGTKYIVTLLAYRGAKRSRVVQTAFSTVGLAYPFPMDCTQIMKNGNTESGVYTIYVNNDRSKPMQVYCDMTTDGGGWVVFQRRTTGKLDFMKRWRQYIQGFGDMTDEFWLG</sequence>
<keyword evidence="2" id="KW-0272">Extracellular matrix</keyword>
<keyword evidence="7" id="KW-1185">Reference proteome</keyword>
<dbReference type="InterPro" id="IPR014716">
    <property type="entry name" value="Fibrinogen_a/b/g_C_1"/>
</dbReference>
<gene>
    <name evidence="6" type="ORF">JZ751_025715</name>
</gene>
<dbReference type="InterPro" id="IPR036056">
    <property type="entry name" value="Fibrinogen-like_C"/>
</dbReference>
<keyword evidence="2" id="KW-0964">Secreted</keyword>
<dbReference type="SUPFAM" id="SSF49265">
    <property type="entry name" value="Fibronectin type III"/>
    <property type="match status" value="1"/>
</dbReference>
<evidence type="ECO:0000313" key="7">
    <source>
        <dbReference type="Proteomes" id="UP000824540"/>
    </source>
</evidence>
<dbReference type="EMBL" id="JAFBMS010000066">
    <property type="protein sequence ID" value="KAG9338481.1"/>
    <property type="molecule type" value="Genomic_DNA"/>
</dbReference>
<dbReference type="PANTHER" id="PTHR46708">
    <property type="entry name" value="TENASCIN"/>
    <property type="match status" value="1"/>
</dbReference>
<dbReference type="GO" id="GO:0030155">
    <property type="term" value="P:regulation of cell adhesion"/>
    <property type="evidence" value="ECO:0007669"/>
    <property type="project" value="TreeGrafter"/>
</dbReference>
<dbReference type="Gene3D" id="3.90.215.10">
    <property type="entry name" value="Gamma Fibrinogen, chain A, domain 1"/>
    <property type="match status" value="1"/>
</dbReference>
<name>A0A8T2NHQ3_9TELE</name>
<dbReference type="OrthoDB" id="2154780at2759"/>
<protein>
    <recommendedName>
        <fullName evidence="5">Fibrinogen C-terminal domain-containing protein</fullName>
    </recommendedName>
</protein>
<dbReference type="InterPro" id="IPR002181">
    <property type="entry name" value="Fibrinogen_a/b/g_C_dom"/>
</dbReference>
<reference evidence="6" key="1">
    <citation type="thesis" date="2021" institute="BYU ScholarsArchive" country="Provo, UT, USA">
        <title>Applications of and Algorithms for Genome Assembly and Genomic Analyses with an Emphasis on Marine Teleosts.</title>
        <authorList>
            <person name="Pickett B.D."/>
        </authorList>
    </citation>
    <scope>NUCLEOTIDE SEQUENCE</scope>
    <source>
        <strain evidence="6">HI-2016</strain>
    </source>
</reference>
<proteinExistence type="predicted"/>
<organism evidence="6 7">
    <name type="scientific">Albula glossodonta</name>
    <name type="common">roundjaw bonefish</name>
    <dbReference type="NCBI Taxonomy" id="121402"/>
    <lineage>
        <taxon>Eukaryota</taxon>
        <taxon>Metazoa</taxon>
        <taxon>Chordata</taxon>
        <taxon>Craniata</taxon>
        <taxon>Vertebrata</taxon>
        <taxon>Euteleostomi</taxon>
        <taxon>Actinopterygii</taxon>
        <taxon>Neopterygii</taxon>
        <taxon>Teleostei</taxon>
        <taxon>Albuliformes</taxon>
        <taxon>Albulidae</taxon>
        <taxon>Albula</taxon>
    </lineage>
</organism>
<dbReference type="Proteomes" id="UP000824540">
    <property type="component" value="Unassembled WGS sequence"/>
</dbReference>
<dbReference type="InterPro" id="IPR013783">
    <property type="entry name" value="Ig-like_fold"/>
</dbReference>
<evidence type="ECO:0000256" key="4">
    <source>
        <dbReference type="ARBA" id="ARBA00022737"/>
    </source>
</evidence>
<dbReference type="InterPro" id="IPR050991">
    <property type="entry name" value="ECM_Regulatory_Proteins"/>
</dbReference>
<keyword evidence="3" id="KW-0732">Signal</keyword>